<proteinExistence type="inferred from homology"/>
<evidence type="ECO:0000256" key="2">
    <source>
        <dbReference type="ARBA" id="ARBA00022448"/>
    </source>
</evidence>
<keyword evidence="4" id="KW-0067">ATP-binding</keyword>
<dbReference type="PANTHER" id="PTHR43820">
    <property type="entry name" value="HIGH-AFFINITY BRANCHED-CHAIN AMINO ACID TRANSPORT ATP-BINDING PROTEIN LIVF"/>
    <property type="match status" value="1"/>
</dbReference>
<dbReference type="Gene3D" id="3.40.50.300">
    <property type="entry name" value="P-loop containing nucleotide triphosphate hydrolases"/>
    <property type="match status" value="1"/>
</dbReference>
<comment type="similarity">
    <text evidence="1">Belongs to the ABC transporter superfamily.</text>
</comment>
<keyword evidence="5" id="KW-0029">Amino-acid transport</keyword>
<dbReference type="CDD" id="cd03224">
    <property type="entry name" value="ABC_TM1139_LivF_branched"/>
    <property type="match status" value="1"/>
</dbReference>
<reference evidence="8" key="1">
    <citation type="journal article" date="2015" name="MBio">
        <title>Genome-Resolved Metagenomic Analysis Reveals Roles for Candidate Phyla and Other Microbial Community Members in Biogeochemical Transformations in Oil Reservoirs.</title>
        <authorList>
            <person name="Hu P."/>
            <person name="Tom L."/>
            <person name="Singh A."/>
            <person name="Thomas B.C."/>
            <person name="Baker B.J."/>
            <person name="Piceno Y.M."/>
            <person name="Andersen G.L."/>
            <person name="Banfield J.F."/>
        </authorList>
    </citation>
    <scope>NUCLEOTIDE SEQUENCE [LARGE SCALE GENOMIC DNA]</scope>
</reference>
<dbReference type="GO" id="GO:0015658">
    <property type="term" value="F:branched-chain amino acid transmembrane transporter activity"/>
    <property type="evidence" value="ECO:0007669"/>
    <property type="project" value="InterPro"/>
</dbReference>
<organism evidence="7 8">
    <name type="scientific">Mesotoga prima</name>
    <dbReference type="NCBI Taxonomy" id="1184387"/>
    <lineage>
        <taxon>Bacteria</taxon>
        <taxon>Thermotogati</taxon>
        <taxon>Thermotogota</taxon>
        <taxon>Thermotogae</taxon>
        <taxon>Kosmotogales</taxon>
        <taxon>Kosmotogaceae</taxon>
        <taxon>Mesotoga</taxon>
    </lineage>
</organism>
<feature type="domain" description="ABC transporter" evidence="6">
    <location>
        <begin position="6"/>
        <end position="238"/>
    </location>
</feature>
<dbReference type="Pfam" id="PF00005">
    <property type="entry name" value="ABC_tran"/>
    <property type="match status" value="1"/>
</dbReference>
<evidence type="ECO:0000256" key="5">
    <source>
        <dbReference type="ARBA" id="ARBA00022970"/>
    </source>
</evidence>
<sequence>MGSEILTVEELQVSYGVIKAVKGITLSIEEGSIVTIIGSNGAGKSTTLGAISGLIRPSGGSVSFRGNSINRLGAARTARRGISLVPEGRRIFSNLTVRENLLMGAYNRKDKSEIEANFDTVLSLFPVLRERLKQLGGTLSGGEQQMLAIGRSLMANPDLIMMDEPSLGLAPIVVEEVFQAIHELNSKGVTILLVEQNAAKALEISEYAYVLETGKITLEGPAKELLESEEVRKVYLGI</sequence>
<evidence type="ECO:0000256" key="3">
    <source>
        <dbReference type="ARBA" id="ARBA00022741"/>
    </source>
</evidence>
<evidence type="ECO:0000256" key="1">
    <source>
        <dbReference type="ARBA" id="ARBA00005417"/>
    </source>
</evidence>
<dbReference type="GO" id="GO:0015807">
    <property type="term" value="P:L-amino acid transport"/>
    <property type="evidence" value="ECO:0007669"/>
    <property type="project" value="TreeGrafter"/>
</dbReference>
<dbReference type="InterPro" id="IPR052156">
    <property type="entry name" value="BCAA_Transport_ATP-bd_LivF"/>
</dbReference>
<comment type="caution">
    <text evidence="7">The sequence shown here is derived from an EMBL/GenBank/DDBJ whole genome shotgun (WGS) entry which is preliminary data.</text>
</comment>
<gene>
    <name evidence="7" type="ORF">XD94_0653</name>
</gene>
<dbReference type="SMART" id="SM00382">
    <property type="entry name" value="AAA"/>
    <property type="match status" value="1"/>
</dbReference>
<evidence type="ECO:0000256" key="4">
    <source>
        <dbReference type="ARBA" id="ARBA00022840"/>
    </source>
</evidence>
<dbReference type="GO" id="GO:0005524">
    <property type="term" value="F:ATP binding"/>
    <property type="evidence" value="ECO:0007669"/>
    <property type="project" value="UniProtKB-KW"/>
</dbReference>
<dbReference type="PANTHER" id="PTHR43820:SF4">
    <property type="entry name" value="HIGH-AFFINITY BRANCHED-CHAIN AMINO ACID TRANSPORT ATP-BINDING PROTEIN LIVF"/>
    <property type="match status" value="1"/>
</dbReference>
<keyword evidence="2" id="KW-0813">Transport</keyword>
<dbReference type="AlphaFoldDB" id="A0A124FYF5"/>
<accession>A0A124FYF5</accession>
<dbReference type="EMBL" id="LGGP01000089">
    <property type="protein sequence ID" value="KUK81012.1"/>
    <property type="molecule type" value="Genomic_DNA"/>
</dbReference>
<evidence type="ECO:0000313" key="8">
    <source>
        <dbReference type="Proteomes" id="UP000054092"/>
    </source>
</evidence>
<dbReference type="InterPro" id="IPR003439">
    <property type="entry name" value="ABC_transporter-like_ATP-bd"/>
</dbReference>
<evidence type="ECO:0000313" key="7">
    <source>
        <dbReference type="EMBL" id="KUK81012.1"/>
    </source>
</evidence>
<dbReference type="InterPro" id="IPR017871">
    <property type="entry name" value="ABC_transporter-like_CS"/>
</dbReference>
<name>A0A124FYF5_9BACT</name>
<dbReference type="PATRIC" id="fig|1184387.3.peg.1011"/>
<protein>
    <submittedName>
        <fullName evidence="7">ABC-type branched-chain amino acid transport system ATPase component</fullName>
    </submittedName>
</protein>
<dbReference type="InterPro" id="IPR003593">
    <property type="entry name" value="AAA+_ATPase"/>
</dbReference>
<dbReference type="InterPro" id="IPR027417">
    <property type="entry name" value="P-loop_NTPase"/>
</dbReference>
<dbReference type="Proteomes" id="UP000054092">
    <property type="component" value="Unassembled WGS sequence"/>
</dbReference>
<dbReference type="SUPFAM" id="SSF52540">
    <property type="entry name" value="P-loop containing nucleoside triphosphate hydrolases"/>
    <property type="match status" value="1"/>
</dbReference>
<dbReference type="PROSITE" id="PS50893">
    <property type="entry name" value="ABC_TRANSPORTER_2"/>
    <property type="match status" value="1"/>
</dbReference>
<evidence type="ECO:0000259" key="6">
    <source>
        <dbReference type="PROSITE" id="PS50893"/>
    </source>
</evidence>
<dbReference type="InterPro" id="IPR030660">
    <property type="entry name" value="ABC_branched_ATPase_LivF/BraG"/>
</dbReference>
<dbReference type="PROSITE" id="PS00211">
    <property type="entry name" value="ABC_TRANSPORTER_1"/>
    <property type="match status" value="1"/>
</dbReference>
<dbReference type="GO" id="GO:0016887">
    <property type="term" value="F:ATP hydrolysis activity"/>
    <property type="evidence" value="ECO:0007669"/>
    <property type="project" value="InterPro"/>
</dbReference>
<keyword evidence="3" id="KW-0547">Nucleotide-binding</keyword>
<dbReference type="PIRSF" id="PIRSF039137">
    <property type="entry name" value="ABC_branched_ATPase"/>
    <property type="match status" value="1"/>
</dbReference>